<evidence type="ECO:0000256" key="5">
    <source>
        <dbReference type="ARBA" id="ARBA00023180"/>
    </source>
</evidence>
<dbReference type="PANTHER" id="PTHR11802:SF479">
    <property type="entry name" value="CARBOXYPEPTIDASE"/>
    <property type="match status" value="1"/>
</dbReference>
<protein>
    <recommendedName>
        <fullName evidence="6">Carboxypeptidase</fullName>
        <ecNumber evidence="6">3.4.16.-</ecNumber>
    </recommendedName>
</protein>
<evidence type="ECO:0000256" key="6">
    <source>
        <dbReference type="RuleBase" id="RU361156"/>
    </source>
</evidence>
<dbReference type="GO" id="GO:0004185">
    <property type="term" value="F:serine-type carboxypeptidase activity"/>
    <property type="evidence" value="ECO:0007669"/>
    <property type="project" value="UniProtKB-UniRule"/>
</dbReference>
<dbReference type="Gene3D" id="3.40.50.1820">
    <property type="entry name" value="alpha/beta hydrolase"/>
    <property type="match status" value="1"/>
</dbReference>
<feature type="region of interest" description="Disordered" evidence="7">
    <location>
        <begin position="41"/>
        <end position="61"/>
    </location>
</feature>
<keyword evidence="9" id="KW-1185">Reference proteome</keyword>
<dbReference type="RefSeq" id="XP_016756337.1">
    <property type="nucleotide sequence ID" value="XM_016910091.1"/>
</dbReference>
<evidence type="ECO:0000313" key="9">
    <source>
        <dbReference type="Proteomes" id="UP000016931"/>
    </source>
</evidence>
<dbReference type="InterPro" id="IPR018202">
    <property type="entry name" value="Ser_caboxypep_ser_AS"/>
</dbReference>
<evidence type="ECO:0000256" key="2">
    <source>
        <dbReference type="ARBA" id="ARBA00022645"/>
    </source>
</evidence>
<keyword evidence="4 6" id="KW-0378">Hydrolase</keyword>
<dbReference type="MEROPS" id="S10.014"/>
<keyword evidence="6" id="KW-0732">Signal</keyword>
<reference evidence="8 9" key="1">
    <citation type="journal article" date="2012" name="PLoS Pathog.">
        <title>Diverse lifestyles and strategies of plant pathogenesis encoded in the genomes of eighteen Dothideomycetes fungi.</title>
        <authorList>
            <person name="Ohm R.A."/>
            <person name="Feau N."/>
            <person name="Henrissat B."/>
            <person name="Schoch C.L."/>
            <person name="Horwitz B.A."/>
            <person name="Barry K.W."/>
            <person name="Condon B.J."/>
            <person name="Copeland A.C."/>
            <person name="Dhillon B."/>
            <person name="Glaser F."/>
            <person name="Hesse C.N."/>
            <person name="Kosti I."/>
            <person name="LaButti K."/>
            <person name="Lindquist E.A."/>
            <person name="Lucas S."/>
            <person name="Salamov A.A."/>
            <person name="Bradshaw R.E."/>
            <person name="Ciuffetti L."/>
            <person name="Hamelin R.C."/>
            <person name="Kema G.H.J."/>
            <person name="Lawrence C."/>
            <person name="Scott J.A."/>
            <person name="Spatafora J.W."/>
            <person name="Turgeon B.G."/>
            <person name="de Wit P.J.G.M."/>
            <person name="Zhong S."/>
            <person name="Goodwin S.B."/>
            <person name="Grigoriev I.V."/>
        </authorList>
    </citation>
    <scope>NUCLEOTIDE SEQUENCE [LARGE SCALE GENOMIC DNA]</scope>
    <source>
        <strain evidence="8 9">SO2202</strain>
    </source>
</reference>
<evidence type="ECO:0000256" key="3">
    <source>
        <dbReference type="ARBA" id="ARBA00022670"/>
    </source>
</evidence>
<feature type="chain" id="PRO_5006527929" description="Carboxypeptidase" evidence="6">
    <location>
        <begin position="23"/>
        <end position="587"/>
    </location>
</feature>
<dbReference type="OrthoDB" id="443318at2759"/>
<comment type="similarity">
    <text evidence="1 6">Belongs to the peptidase S10 family.</text>
</comment>
<gene>
    <name evidence="8" type="ORF">SEPMUDRAFT_75030</name>
</gene>
<keyword evidence="3 6" id="KW-0645">Protease</keyword>
<dbReference type="OMA" id="DWRNLTN"/>
<keyword evidence="2 6" id="KW-0121">Carboxypeptidase</keyword>
<dbReference type="InterPro" id="IPR029058">
    <property type="entry name" value="AB_hydrolase_fold"/>
</dbReference>
<evidence type="ECO:0000256" key="1">
    <source>
        <dbReference type="ARBA" id="ARBA00009431"/>
    </source>
</evidence>
<dbReference type="AlphaFoldDB" id="M3CX12"/>
<dbReference type="Pfam" id="PF00450">
    <property type="entry name" value="Peptidase_S10"/>
    <property type="match status" value="1"/>
</dbReference>
<evidence type="ECO:0000256" key="4">
    <source>
        <dbReference type="ARBA" id="ARBA00022801"/>
    </source>
</evidence>
<dbReference type="InterPro" id="IPR001563">
    <property type="entry name" value="Peptidase_S10"/>
</dbReference>
<dbReference type="PANTHER" id="PTHR11802">
    <property type="entry name" value="SERINE PROTEASE FAMILY S10 SERINE CARBOXYPEPTIDASE"/>
    <property type="match status" value="1"/>
</dbReference>
<feature type="signal peptide" evidence="6">
    <location>
        <begin position="1"/>
        <end position="22"/>
    </location>
</feature>
<dbReference type="GO" id="GO:0006508">
    <property type="term" value="P:proteolysis"/>
    <property type="evidence" value="ECO:0007669"/>
    <property type="project" value="UniProtKB-KW"/>
</dbReference>
<accession>M3CX12</accession>
<dbReference type="EMBL" id="KB456272">
    <property type="protein sequence ID" value="EMF08216.1"/>
    <property type="molecule type" value="Genomic_DNA"/>
</dbReference>
<name>M3CX12_SPHMS</name>
<dbReference type="PRINTS" id="PR00724">
    <property type="entry name" value="CRBOXYPTASEC"/>
</dbReference>
<dbReference type="GeneID" id="27907228"/>
<dbReference type="PROSITE" id="PS00131">
    <property type="entry name" value="CARBOXYPEPT_SER_SER"/>
    <property type="match status" value="1"/>
</dbReference>
<proteinExistence type="inferred from homology"/>
<dbReference type="Proteomes" id="UP000016931">
    <property type="component" value="Unassembled WGS sequence"/>
</dbReference>
<evidence type="ECO:0000256" key="7">
    <source>
        <dbReference type="SAM" id="MobiDB-lite"/>
    </source>
</evidence>
<dbReference type="HOGENOM" id="CLU_008523_12_3_1"/>
<organism evidence="8 9">
    <name type="scientific">Sphaerulina musiva (strain SO2202)</name>
    <name type="common">Poplar stem canker fungus</name>
    <name type="synonym">Septoria musiva</name>
    <dbReference type="NCBI Taxonomy" id="692275"/>
    <lineage>
        <taxon>Eukaryota</taxon>
        <taxon>Fungi</taxon>
        <taxon>Dikarya</taxon>
        <taxon>Ascomycota</taxon>
        <taxon>Pezizomycotina</taxon>
        <taxon>Dothideomycetes</taxon>
        <taxon>Dothideomycetidae</taxon>
        <taxon>Mycosphaerellales</taxon>
        <taxon>Mycosphaerellaceae</taxon>
        <taxon>Sphaerulina</taxon>
    </lineage>
</organism>
<evidence type="ECO:0000313" key="8">
    <source>
        <dbReference type="EMBL" id="EMF08216.1"/>
    </source>
</evidence>
<keyword evidence="5" id="KW-0325">Glycoprotein</keyword>
<dbReference type="EC" id="3.4.16.-" evidence="6"/>
<sequence length="587" mass="64684">MSRRIAQITLVICFLLFTTVLANSATDVYRRAERLEKRARDIRHHHQQQNSSPEPVERRQDGKKFLTEKTRPFEVDGSKIPLVDFDVGESYAGLMPISGDADETRKLFFWFWPSVKGDAPKEIAIWFNGGPGCSSLIGLLSENGPFLWQEGTEGPTPNTYDWRNLTNVVWVEQPVGVGYTEGKVDIKNEEELAKEFVGFYTQFMKTFDMQGYDIYLTGESYAGYYLPYIGAEFINVDSPDMPLTGIHINDPIIGTNEAAQVATVVPYVQYWNNILYINQTTMDKLASAHKTCGYEDLLATYLTYPPPQRPFPVIPDPTANYDDKTQFADPCDPLSIAYEAAVYSNPCLNIYRIADMCPHLESALGEQRNQGEDKAIYFNRSDVKQILHVAESASWGECTGSPGVFVPVGNNTDGGDQSAPPALNGVLTKVIEKTGRVIIGSGGLDMLLNTNGTLLSIQNMTWNGMQGFQEYPGKDFFAPYHEEWNPQTLASSGNVGTWGSERGLTFYYVQLAGHMVPGNAPGPSYRVLEVLLGRVDNLGSTEPFTTQSGNAAGGGGGGLDRNHAVTGWRHGSNGVGRFPLKGAADLP</sequence>
<dbReference type="eggNOG" id="KOG1282">
    <property type="taxonomic scope" value="Eukaryota"/>
</dbReference>
<dbReference type="SUPFAM" id="SSF53474">
    <property type="entry name" value="alpha/beta-Hydrolases"/>
    <property type="match status" value="1"/>
</dbReference>